<dbReference type="EMBL" id="JACASF010000014">
    <property type="protein sequence ID" value="KAF6433093.1"/>
    <property type="molecule type" value="Genomic_DNA"/>
</dbReference>
<keyword evidence="9" id="KW-0282">Flagellum</keyword>
<keyword evidence="5" id="KW-0969">Cilium</keyword>
<evidence type="ECO:0000256" key="4">
    <source>
        <dbReference type="ARBA" id="ARBA00023054"/>
    </source>
</evidence>
<dbReference type="InterPro" id="IPR038844">
    <property type="entry name" value="CFAP157"/>
</dbReference>
<proteinExistence type="inferred from homology"/>
<feature type="region of interest" description="Disordered" evidence="8">
    <location>
        <begin position="309"/>
        <end position="334"/>
    </location>
</feature>
<name>A0A7J8ECH0_MOLMO</name>
<feature type="compositionally biased region" description="Basic and acidic residues" evidence="8">
    <location>
        <begin position="317"/>
        <end position="326"/>
    </location>
</feature>
<evidence type="ECO:0000256" key="5">
    <source>
        <dbReference type="ARBA" id="ARBA00023069"/>
    </source>
</evidence>
<dbReference type="AlphaFoldDB" id="A0A7J8ECH0"/>
<accession>A0A7J8ECH0</accession>
<dbReference type="PANTHER" id="PTHR31954:SF1">
    <property type="entry name" value="CILIA- AND FLAGELLA-ASSOCIATED PROTEIN 157"/>
    <property type="match status" value="1"/>
</dbReference>
<evidence type="ECO:0000313" key="9">
    <source>
        <dbReference type="EMBL" id="KAF6433093.1"/>
    </source>
</evidence>
<evidence type="ECO:0000313" key="10">
    <source>
        <dbReference type="Proteomes" id="UP000550707"/>
    </source>
</evidence>
<evidence type="ECO:0000256" key="6">
    <source>
        <dbReference type="ARBA" id="ARBA00023273"/>
    </source>
</evidence>
<gene>
    <name evidence="9" type="ORF">HJG59_002735</name>
</gene>
<protein>
    <recommendedName>
        <fullName evidence="3">Cilia- and flagella-associated protein 157</fullName>
    </recommendedName>
</protein>
<organism evidence="9 10">
    <name type="scientific">Molossus molossus</name>
    <name type="common">Pallas' mastiff bat</name>
    <name type="synonym">Vespertilio molossus</name>
    <dbReference type="NCBI Taxonomy" id="27622"/>
    <lineage>
        <taxon>Eukaryota</taxon>
        <taxon>Metazoa</taxon>
        <taxon>Chordata</taxon>
        <taxon>Craniata</taxon>
        <taxon>Vertebrata</taxon>
        <taxon>Euteleostomi</taxon>
        <taxon>Mammalia</taxon>
        <taxon>Eutheria</taxon>
        <taxon>Laurasiatheria</taxon>
        <taxon>Chiroptera</taxon>
        <taxon>Yangochiroptera</taxon>
        <taxon>Molossidae</taxon>
        <taxon>Molossus</taxon>
    </lineage>
</organism>
<comment type="similarity">
    <text evidence="2">Belongs to the CFAP157 family.</text>
</comment>
<dbReference type="Proteomes" id="UP000550707">
    <property type="component" value="Unassembled WGS sequence"/>
</dbReference>
<feature type="region of interest" description="Disordered" evidence="8">
    <location>
        <begin position="383"/>
        <end position="410"/>
    </location>
</feature>
<keyword evidence="10" id="KW-1185">Reference proteome</keyword>
<keyword evidence="4 7" id="KW-0175">Coiled coil</keyword>
<dbReference type="GO" id="GO:0036064">
    <property type="term" value="C:ciliary basal body"/>
    <property type="evidence" value="ECO:0007669"/>
    <property type="project" value="TreeGrafter"/>
</dbReference>
<dbReference type="GO" id="GO:0008017">
    <property type="term" value="F:microtubule binding"/>
    <property type="evidence" value="ECO:0007669"/>
    <property type="project" value="TreeGrafter"/>
</dbReference>
<evidence type="ECO:0000256" key="8">
    <source>
        <dbReference type="SAM" id="MobiDB-lite"/>
    </source>
</evidence>
<comment type="subcellular location">
    <subcellularLocation>
        <location evidence="1">Cell projection</location>
        <location evidence="1">Cilium</location>
    </subcellularLocation>
</comment>
<sequence length="410" mass="47516">MEKDAFEAQLAQVRHEFQETKDQLTTENIIIGGKLAALEEFRLQKEELTEKFTLLEDQLRKQEKEYTDYVYNLEKKSVLDRDRVKKEIIQRVNLVATEFRKMATSQMWDTTKRAILENNTVTLQLSKISQHGMQLLRENDQLKCAQDKLCKQLDLLRTTKKAMSKDSRGHHKVILMLTEKCLEQKQGRVEAEQLYLLLSQMEKTISRLQKGKETLRSQRDHLNLQLKQQQAEMQQLQQKLAEEQKFRASLIMALAQATTFLQNILQPYQQIQPEEKDSNFEVVFHGELKEMLQQLLVMLTSAMVLSPQRLMTPSRETQPRGPKESQSRSQPFKPGSLLQQLSSITPYQPGDLGLVPRRAHIPPNPEDLRLLSTSTRMRIFHAHSSSEIHTSGSPKKFKKLSLPEVSTLSK</sequence>
<evidence type="ECO:0000256" key="1">
    <source>
        <dbReference type="ARBA" id="ARBA00004138"/>
    </source>
</evidence>
<evidence type="ECO:0000256" key="3">
    <source>
        <dbReference type="ARBA" id="ARBA00014087"/>
    </source>
</evidence>
<evidence type="ECO:0000256" key="2">
    <source>
        <dbReference type="ARBA" id="ARBA00010841"/>
    </source>
</evidence>
<keyword evidence="6" id="KW-0966">Cell projection</keyword>
<evidence type="ECO:0000256" key="7">
    <source>
        <dbReference type="SAM" id="Coils"/>
    </source>
</evidence>
<feature type="coiled-coil region" evidence="7">
    <location>
        <begin position="198"/>
        <end position="246"/>
    </location>
</feature>
<comment type="caution">
    <text evidence="9">The sequence shown here is derived from an EMBL/GenBank/DDBJ whole genome shotgun (WGS) entry which is preliminary data.</text>
</comment>
<feature type="coiled-coil region" evidence="7">
    <location>
        <begin position="3"/>
        <end position="65"/>
    </location>
</feature>
<dbReference type="PANTHER" id="PTHR31954">
    <property type="entry name" value="CILIA- AND FLAGELLA-ASSOCIATED PROTEIN 157"/>
    <property type="match status" value="1"/>
</dbReference>
<reference evidence="9 10" key="1">
    <citation type="journal article" date="2020" name="Nature">
        <title>Six reference-quality genomes reveal evolution of bat adaptations.</title>
        <authorList>
            <person name="Jebb D."/>
            <person name="Huang Z."/>
            <person name="Pippel M."/>
            <person name="Hughes G.M."/>
            <person name="Lavrichenko K."/>
            <person name="Devanna P."/>
            <person name="Winkler S."/>
            <person name="Jermiin L.S."/>
            <person name="Skirmuntt E.C."/>
            <person name="Katzourakis A."/>
            <person name="Burkitt-Gray L."/>
            <person name="Ray D.A."/>
            <person name="Sullivan K.A.M."/>
            <person name="Roscito J.G."/>
            <person name="Kirilenko B.M."/>
            <person name="Davalos L.M."/>
            <person name="Corthals A.P."/>
            <person name="Power M.L."/>
            <person name="Jones G."/>
            <person name="Ransome R.D."/>
            <person name="Dechmann D.K.N."/>
            <person name="Locatelli A.G."/>
            <person name="Puechmaille S.J."/>
            <person name="Fedrigo O."/>
            <person name="Jarvis E.D."/>
            <person name="Hiller M."/>
            <person name="Vernes S.C."/>
            <person name="Myers E.W."/>
            <person name="Teeling E.C."/>
        </authorList>
    </citation>
    <scope>NUCLEOTIDE SEQUENCE [LARGE SCALE GENOMIC DNA]</scope>
    <source>
        <strain evidence="9">MMolMol1</strain>
        <tissue evidence="9">Muscle</tissue>
    </source>
</reference>
<dbReference type="GO" id="GO:0007288">
    <property type="term" value="P:sperm axoneme assembly"/>
    <property type="evidence" value="ECO:0007669"/>
    <property type="project" value="TreeGrafter"/>
</dbReference>
<feature type="compositionally biased region" description="Polar residues" evidence="8">
    <location>
        <begin position="383"/>
        <end position="393"/>
    </location>
</feature>